<feature type="region of interest" description="Disordered" evidence="7">
    <location>
        <begin position="287"/>
        <end position="407"/>
    </location>
</feature>
<dbReference type="InterPro" id="IPR002100">
    <property type="entry name" value="TF_MADSbox"/>
</dbReference>
<gene>
    <name evidence="9" type="ORF">LADA_0D04060G</name>
</gene>
<keyword evidence="3" id="KW-0238">DNA-binding</keyword>
<feature type="compositionally biased region" description="Acidic residues" evidence="7">
    <location>
        <begin position="114"/>
        <end position="140"/>
    </location>
</feature>
<dbReference type="PROSITE" id="PS00350">
    <property type="entry name" value="MADS_BOX_1"/>
    <property type="match status" value="1"/>
</dbReference>
<feature type="compositionally biased region" description="Low complexity" evidence="7">
    <location>
        <begin position="355"/>
        <end position="364"/>
    </location>
</feature>
<evidence type="ECO:0000259" key="8">
    <source>
        <dbReference type="PROSITE" id="PS50066"/>
    </source>
</evidence>
<feature type="compositionally biased region" description="Low complexity" evidence="7">
    <location>
        <begin position="494"/>
        <end position="507"/>
    </location>
</feature>
<feature type="region of interest" description="Disordered" evidence="7">
    <location>
        <begin position="217"/>
        <end position="244"/>
    </location>
</feature>
<name>A0A1G4J4W0_9SACH</name>
<feature type="compositionally biased region" description="Polar residues" evidence="7">
    <location>
        <begin position="555"/>
        <end position="575"/>
    </location>
</feature>
<evidence type="ECO:0000256" key="2">
    <source>
        <dbReference type="ARBA" id="ARBA00023015"/>
    </source>
</evidence>
<keyword evidence="5" id="KW-0539">Nucleus</keyword>
<keyword evidence="10" id="KW-1185">Reference proteome</keyword>
<organism evidence="9 10">
    <name type="scientific">Lachancea dasiensis</name>
    <dbReference type="NCBI Taxonomy" id="1072105"/>
    <lineage>
        <taxon>Eukaryota</taxon>
        <taxon>Fungi</taxon>
        <taxon>Dikarya</taxon>
        <taxon>Ascomycota</taxon>
        <taxon>Saccharomycotina</taxon>
        <taxon>Saccharomycetes</taxon>
        <taxon>Saccharomycetales</taxon>
        <taxon>Saccharomycetaceae</taxon>
        <taxon>Lachancea</taxon>
    </lineage>
</organism>
<evidence type="ECO:0000313" key="9">
    <source>
        <dbReference type="EMBL" id="SCU84830.1"/>
    </source>
</evidence>
<dbReference type="OrthoDB" id="1898716at2759"/>
<feature type="compositionally biased region" description="Polar residues" evidence="7">
    <location>
        <begin position="365"/>
        <end position="378"/>
    </location>
</feature>
<dbReference type="GO" id="GO:0033554">
    <property type="term" value="P:cellular response to stress"/>
    <property type="evidence" value="ECO:0007669"/>
    <property type="project" value="UniProtKB-ARBA"/>
</dbReference>
<dbReference type="PROSITE" id="PS50066">
    <property type="entry name" value="MADS_BOX_2"/>
    <property type="match status" value="1"/>
</dbReference>
<dbReference type="InterPro" id="IPR036879">
    <property type="entry name" value="TF_MADSbox_sf"/>
</dbReference>
<evidence type="ECO:0000313" key="10">
    <source>
        <dbReference type="Proteomes" id="UP000190274"/>
    </source>
</evidence>
<accession>A0A1G4J4W0</accession>
<dbReference type="SMART" id="SM00432">
    <property type="entry name" value="MADS"/>
    <property type="match status" value="1"/>
</dbReference>
<comment type="subcellular location">
    <subcellularLocation>
        <location evidence="1">Nucleus</location>
    </subcellularLocation>
</comment>
<feature type="compositionally biased region" description="Polar residues" evidence="7">
    <location>
        <begin position="306"/>
        <end position="338"/>
    </location>
</feature>
<protein>
    <submittedName>
        <fullName evidence="9">LADA_0D04060g1_1</fullName>
    </submittedName>
</protein>
<proteinExistence type="inferred from homology"/>
<feature type="region of interest" description="Disordered" evidence="7">
    <location>
        <begin position="541"/>
        <end position="575"/>
    </location>
</feature>
<reference evidence="9 10" key="1">
    <citation type="submission" date="2016-03" db="EMBL/GenBank/DDBJ databases">
        <authorList>
            <person name="Devillers H."/>
        </authorList>
    </citation>
    <scope>NUCLEOTIDE SEQUENCE [LARGE SCALE GENOMIC DNA]</scope>
    <source>
        <strain evidence="9">CBS 10888</strain>
    </source>
</reference>
<feature type="domain" description="MADS-box" evidence="8">
    <location>
        <begin position="1"/>
        <end position="61"/>
    </location>
</feature>
<dbReference type="PANTHER" id="PTHR11945">
    <property type="entry name" value="MADS BOX PROTEIN"/>
    <property type="match status" value="1"/>
</dbReference>
<feature type="compositionally biased region" description="Polar residues" evidence="7">
    <location>
        <begin position="483"/>
        <end position="493"/>
    </location>
</feature>
<dbReference type="FunFam" id="3.40.1810.10:FF:000013">
    <property type="entry name" value="Transcription factor, MADS-box"/>
    <property type="match status" value="1"/>
</dbReference>
<feature type="region of interest" description="Disordered" evidence="7">
    <location>
        <begin position="483"/>
        <end position="511"/>
    </location>
</feature>
<dbReference type="Proteomes" id="UP000190274">
    <property type="component" value="Chromosome D"/>
</dbReference>
<dbReference type="AlphaFoldDB" id="A0A1G4J4W0"/>
<dbReference type="SUPFAM" id="SSF55455">
    <property type="entry name" value="SRF-like"/>
    <property type="match status" value="1"/>
</dbReference>
<dbReference type="EMBL" id="LT598454">
    <property type="protein sequence ID" value="SCU84830.1"/>
    <property type="molecule type" value="Genomic_DNA"/>
</dbReference>
<feature type="compositionally biased region" description="Polar residues" evidence="7">
    <location>
        <begin position="178"/>
        <end position="194"/>
    </location>
</feature>
<dbReference type="CDD" id="cd00265">
    <property type="entry name" value="MADS_MEF2_like"/>
    <property type="match status" value="1"/>
</dbReference>
<dbReference type="GO" id="GO:0000978">
    <property type="term" value="F:RNA polymerase II cis-regulatory region sequence-specific DNA binding"/>
    <property type="evidence" value="ECO:0007669"/>
    <property type="project" value="TreeGrafter"/>
</dbReference>
<evidence type="ECO:0000256" key="3">
    <source>
        <dbReference type="ARBA" id="ARBA00023125"/>
    </source>
</evidence>
<dbReference type="Pfam" id="PF00319">
    <property type="entry name" value="SRF-TF"/>
    <property type="match status" value="1"/>
</dbReference>
<dbReference type="GO" id="GO:0046983">
    <property type="term" value="F:protein dimerization activity"/>
    <property type="evidence" value="ECO:0007669"/>
    <property type="project" value="InterPro"/>
</dbReference>
<feature type="region of interest" description="Disordered" evidence="7">
    <location>
        <begin position="72"/>
        <end position="194"/>
    </location>
</feature>
<dbReference type="GO" id="GO:0008301">
    <property type="term" value="F:DNA binding, bending"/>
    <property type="evidence" value="ECO:0007669"/>
    <property type="project" value="UniProtKB-ARBA"/>
</dbReference>
<comment type="similarity">
    <text evidence="6">Belongs to the MEF2 family.</text>
</comment>
<dbReference type="GO" id="GO:0005634">
    <property type="term" value="C:nucleus"/>
    <property type="evidence" value="ECO:0007669"/>
    <property type="project" value="UniProtKB-SubCell"/>
</dbReference>
<dbReference type="GO" id="GO:0045944">
    <property type="term" value="P:positive regulation of transcription by RNA polymerase II"/>
    <property type="evidence" value="ECO:0007669"/>
    <property type="project" value="InterPro"/>
</dbReference>
<dbReference type="InterPro" id="IPR033896">
    <property type="entry name" value="MEF2-like_N"/>
</dbReference>
<dbReference type="GO" id="GO:0000981">
    <property type="term" value="F:DNA-binding transcription factor activity, RNA polymerase II-specific"/>
    <property type="evidence" value="ECO:0007669"/>
    <property type="project" value="TreeGrafter"/>
</dbReference>
<evidence type="ECO:0000256" key="4">
    <source>
        <dbReference type="ARBA" id="ARBA00023163"/>
    </source>
</evidence>
<sequence length="602" mass="64420">MGRRKIAIEPITDERNRTVTFIKRKAGLFKKAHELAVLCQVDVAVLILGSNNTFYEFSSVDTNDLIDHYQNSHLPHDVKGPANYGNYRKKDRVVMHDKSRKRTARASPELHVEGEDEEEEDDNGPDEGEDEDEYNNENEDEASKSHRGVKNEDEDSETGENSVPHMQPAKKKLKKGVPSTSAASFPRTSPHPTFNSLQQQVQRQFHNLYAVASHPEATNSNFSPFNTQPNGSFSRTPLPNVYSQTPQALLPGFSAMPKNEIEGSAMVHPSPNTGLRSNSIPVSLGLKHKESTETRDSNPTAAPKVGTTTELQGLGSRSQSIPLRSQSGTNNSGVTMTRPSLRVQIPSSSGTAIKSEPSSASSPSRGTNNITSQFSRTNAGHIELPHPANSKNSTPQSAHAPLLHGGDKFQNVQSSATGSGTLGNGFLFNGLPSALNASPSIQQYFATPTQANPSGGNVTVGAGLNGIQVSHPHGFLMQRHLQLAQQHQGLRPQSSTSGGPAGESSSGPFTGSLPSKFANDLIVASPTTSMAMFQDWGFGRPSGGPGSAAQAGNLADTNTSVPPNATNNESSGLTPYINVNQTPLSGRYFIFGDPNDDKNKKS</sequence>
<feature type="compositionally biased region" description="Basic and acidic residues" evidence="7">
    <location>
        <begin position="287"/>
        <end position="296"/>
    </location>
</feature>
<dbReference type="PANTHER" id="PTHR11945:SF534">
    <property type="entry name" value="MYOCYTE-SPECIFIC ENHANCER FACTOR 2"/>
    <property type="match status" value="1"/>
</dbReference>
<evidence type="ECO:0000256" key="1">
    <source>
        <dbReference type="ARBA" id="ARBA00004123"/>
    </source>
</evidence>
<keyword evidence="2" id="KW-0805">Transcription regulation</keyword>
<evidence type="ECO:0000256" key="5">
    <source>
        <dbReference type="ARBA" id="ARBA00023242"/>
    </source>
</evidence>
<evidence type="ECO:0000256" key="6">
    <source>
        <dbReference type="ARBA" id="ARBA00025805"/>
    </source>
</evidence>
<dbReference type="PRINTS" id="PR00404">
    <property type="entry name" value="MADSDOMAIN"/>
</dbReference>
<dbReference type="STRING" id="1266660.A0A1G4J4W0"/>
<dbReference type="Gene3D" id="3.40.1810.10">
    <property type="entry name" value="Transcription factor, MADS-box"/>
    <property type="match status" value="1"/>
</dbReference>
<evidence type="ECO:0000256" key="7">
    <source>
        <dbReference type="SAM" id="MobiDB-lite"/>
    </source>
</evidence>
<keyword evidence="4" id="KW-0804">Transcription</keyword>